<feature type="active site" evidence="12">
    <location>
        <position position="269"/>
    </location>
</feature>
<dbReference type="AlphaFoldDB" id="A0A6C2YHC5"/>
<evidence type="ECO:0000256" key="2">
    <source>
        <dbReference type="ARBA" id="ARBA00008642"/>
    </source>
</evidence>
<dbReference type="InterPro" id="IPR004655">
    <property type="entry name" value="FabH"/>
</dbReference>
<dbReference type="Gene3D" id="3.40.47.10">
    <property type="match status" value="1"/>
</dbReference>
<keyword evidence="8 12" id="KW-0275">Fatty acid biosynthesis</keyword>
<dbReference type="InterPro" id="IPR013751">
    <property type="entry name" value="ACP_syn_III_N"/>
</dbReference>
<dbReference type="Pfam" id="PF08541">
    <property type="entry name" value="ACP_syn_III_C"/>
    <property type="match status" value="1"/>
</dbReference>
<dbReference type="InParanoid" id="A0A6C2YHC5"/>
<comment type="catalytic activity">
    <reaction evidence="11">
        <text>malonyl-[ACP] + acetyl-CoA + H(+) = 3-oxobutanoyl-[ACP] + CO2 + CoA</text>
        <dbReference type="Rhea" id="RHEA:12080"/>
        <dbReference type="Rhea" id="RHEA-COMP:9623"/>
        <dbReference type="Rhea" id="RHEA-COMP:9625"/>
        <dbReference type="ChEBI" id="CHEBI:15378"/>
        <dbReference type="ChEBI" id="CHEBI:16526"/>
        <dbReference type="ChEBI" id="CHEBI:57287"/>
        <dbReference type="ChEBI" id="CHEBI:57288"/>
        <dbReference type="ChEBI" id="CHEBI:78449"/>
        <dbReference type="ChEBI" id="CHEBI:78450"/>
        <dbReference type="EC" id="2.3.1.180"/>
    </reaction>
    <physiologicalReaction direction="left-to-right" evidence="11">
        <dbReference type="Rhea" id="RHEA:12081"/>
    </physiologicalReaction>
</comment>
<dbReference type="Proteomes" id="UP000464378">
    <property type="component" value="Chromosome"/>
</dbReference>
<evidence type="ECO:0000259" key="14">
    <source>
        <dbReference type="Pfam" id="PF08545"/>
    </source>
</evidence>
<comment type="function">
    <text evidence="12">Catalyzes the condensation reaction of fatty acid synthesis by the addition to an acyl acceptor of two carbons from malonyl-ACP. Catalyzes the first condensation reaction which initiates fatty acid synthesis and may therefore play a role in governing the total rate of fatty acid production. Possesses both acetoacetyl-ACP synthase and acetyl transacylase activities. Its substrate specificity determines the biosynthesis of branched-chain and/or straight-chain of fatty acids.</text>
</comment>
<keyword evidence="16" id="KW-1185">Reference proteome</keyword>
<dbReference type="GO" id="GO:0004315">
    <property type="term" value="F:3-oxoacyl-[acyl-carrier-protein] synthase activity"/>
    <property type="evidence" value="ECO:0007669"/>
    <property type="project" value="InterPro"/>
</dbReference>
<evidence type="ECO:0000256" key="5">
    <source>
        <dbReference type="ARBA" id="ARBA00022679"/>
    </source>
</evidence>
<dbReference type="UniPathway" id="UPA00094"/>
<evidence type="ECO:0000256" key="11">
    <source>
        <dbReference type="ARBA" id="ARBA00051096"/>
    </source>
</evidence>
<feature type="active site" evidence="12">
    <location>
        <position position="122"/>
    </location>
</feature>
<dbReference type="EMBL" id="LR586016">
    <property type="protein sequence ID" value="VIP00669.1"/>
    <property type="molecule type" value="Genomic_DNA"/>
</dbReference>
<dbReference type="PANTHER" id="PTHR43091:SF1">
    <property type="entry name" value="BETA-KETOACYL-[ACYL-CARRIER-PROTEIN] SYNTHASE III, CHLOROPLASTIC"/>
    <property type="match status" value="1"/>
</dbReference>
<reference evidence="15" key="1">
    <citation type="submission" date="2019-04" db="EMBL/GenBank/DDBJ databases">
        <authorList>
            <consortium name="Science for Life Laboratories"/>
        </authorList>
    </citation>
    <scope>NUCLEOTIDE SEQUENCE</scope>
    <source>
        <strain evidence="15">MBLW1</strain>
    </source>
</reference>
<proteinExistence type="inferred from homology"/>
<evidence type="ECO:0000313" key="16">
    <source>
        <dbReference type="Proteomes" id="UP000464378"/>
    </source>
</evidence>
<dbReference type="SUPFAM" id="SSF53901">
    <property type="entry name" value="Thiolase-like"/>
    <property type="match status" value="1"/>
</dbReference>
<comment type="subunit">
    <text evidence="12">Homodimer.</text>
</comment>
<evidence type="ECO:0000256" key="3">
    <source>
        <dbReference type="ARBA" id="ARBA00012333"/>
    </source>
</evidence>
<dbReference type="CDD" id="cd00830">
    <property type="entry name" value="KAS_III"/>
    <property type="match status" value="1"/>
</dbReference>
<dbReference type="GO" id="GO:0006633">
    <property type="term" value="P:fatty acid biosynthetic process"/>
    <property type="evidence" value="ECO:0007669"/>
    <property type="project" value="UniProtKB-UniRule"/>
</dbReference>
<dbReference type="PANTHER" id="PTHR43091">
    <property type="entry name" value="3-OXOACYL-[ACYL-CARRIER-PROTEIN] SYNTHASE"/>
    <property type="match status" value="1"/>
</dbReference>
<comment type="subcellular location">
    <subcellularLocation>
        <location evidence="12">Cytoplasm</location>
    </subcellularLocation>
</comment>
<dbReference type="NCBIfam" id="NF006829">
    <property type="entry name" value="PRK09352.1"/>
    <property type="match status" value="1"/>
</dbReference>
<evidence type="ECO:0000256" key="6">
    <source>
        <dbReference type="ARBA" id="ARBA00022832"/>
    </source>
</evidence>
<protein>
    <recommendedName>
        <fullName evidence="3 12">Beta-ketoacyl-[acyl-carrier-protein] synthase III</fullName>
        <shortName evidence="12">Beta-ketoacyl-ACP synthase III</shortName>
        <shortName evidence="12">KAS III</shortName>
        <ecNumber evidence="3 12">2.3.1.180</ecNumber>
    </recommendedName>
    <alternativeName>
        <fullName evidence="12">3-oxoacyl-[acyl-carrier-protein] synthase 3</fullName>
    </alternativeName>
    <alternativeName>
        <fullName evidence="12">3-oxoacyl-[acyl-carrier-protein] synthase III</fullName>
    </alternativeName>
</protein>
<dbReference type="InterPro" id="IPR016039">
    <property type="entry name" value="Thiolase-like"/>
</dbReference>
<dbReference type="InterPro" id="IPR013747">
    <property type="entry name" value="ACP_syn_III_C"/>
</dbReference>
<feature type="active site" evidence="12">
    <location>
        <position position="299"/>
    </location>
</feature>
<keyword evidence="12" id="KW-0963">Cytoplasm</keyword>
<name>A0A6C2YHC5_9BACT</name>
<feature type="domain" description="Beta-ketoacyl-[acyl-carrier-protein] synthase III C-terminal" evidence="13">
    <location>
        <begin position="263"/>
        <end position="340"/>
    </location>
</feature>
<comment type="pathway">
    <text evidence="1 12">Lipid metabolism; fatty acid biosynthesis.</text>
</comment>
<keyword evidence="4 12" id="KW-0444">Lipid biosynthesis</keyword>
<evidence type="ECO:0000259" key="13">
    <source>
        <dbReference type="Pfam" id="PF08541"/>
    </source>
</evidence>
<organism evidence="15">
    <name type="scientific">Tuwongella immobilis</name>
    <dbReference type="NCBI Taxonomy" id="692036"/>
    <lineage>
        <taxon>Bacteria</taxon>
        <taxon>Pseudomonadati</taxon>
        <taxon>Planctomycetota</taxon>
        <taxon>Planctomycetia</taxon>
        <taxon>Gemmatales</taxon>
        <taxon>Gemmataceae</taxon>
        <taxon>Tuwongella</taxon>
    </lineage>
</organism>
<dbReference type="EC" id="2.3.1.180" evidence="3 12"/>
<comment type="caution">
    <text evidence="12">Lacks conserved residue(s) required for the propagation of feature annotation.</text>
</comment>
<evidence type="ECO:0000256" key="7">
    <source>
        <dbReference type="ARBA" id="ARBA00023098"/>
    </source>
</evidence>
<dbReference type="GO" id="GO:0033818">
    <property type="term" value="F:beta-ketoacyl-acyl-carrier-protein synthase III activity"/>
    <property type="evidence" value="ECO:0007669"/>
    <property type="project" value="UniProtKB-UniRule"/>
</dbReference>
<dbReference type="HAMAP" id="MF_01815">
    <property type="entry name" value="FabH"/>
    <property type="match status" value="1"/>
</dbReference>
<dbReference type="KEGG" id="tim:GMBLW1_32910"/>
<evidence type="ECO:0000256" key="4">
    <source>
        <dbReference type="ARBA" id="ARBA00022516"/>
    </source>
</evidence>
<comment type="domain">
    <text evidence="12">The last Arg residue of the ACP-binding site is essential for the weak association between ACP/AcpP and FabH.</text>
</comment>
<dbReference type="Pfam" id="PF08545">
    <property type="entry name" value="ACP_syn_III"/>
    <property type="match status" value="1"/>
</dbReference>
<evidence type="ECO:0000256" key="9">
    <source>
        <dbReference type="ARBA" id="ARBA00023268"/>
    </source>
</evidence>
<dbReference type="EMBL" id="LR593887">
    <property type="protein sequence ID" value="VTR96756.1"/>
    <property type="molecule type" value="Genomic_DNA"/>
</dbReference>
<accession>A0A6C2YHC5</accession>
<keyword evidence="5 12" id="KW-0808">Transferase</keyword>
<comment type="similarity">
    <text evidence="2 12">Belongs to the thiolase-like superfamily. FabH family.</text>
</comment>
<gene>
    <name evidence="12" type="primary">fabH</name>
    <name evidence="15" type="ORF">GMBLW1_32910</name>
</gene>
<keyword evidence="6 12" id="KW-0276">Fatty acid metabolism</keyword>
<evidence type="ECO:0000256" key="12">
    <source>
        <dbReference type="HAMAP-Rule" id="MF_01815"/>
    </source>
</evidence>
<dbReference type="GO" id="GO:0005737">
    <property type="term" value="C:cytoplasm"/>
    <property type="evidence" value="ECO:0007669"/>
    <property type="project" value="UniProtKB-SubCell"/>
</dbReference>
<dbReference type="FunCoup" id="A0A6C2YHC5">
    <property type="interactions" value="488"/>
</dbReference>
<dbReference type="FunFam" id="3.40.47.10:FF:000004">
    <property type="entry name" value="3-oxoacyl-[acyl-carrier-protein] synthase 3"/>
    <property type="match status" value="1"/>
</dbReference>
<evidence type="ECO:0000256" key="1">
    <source>
        <dbReference type="ARBA" id="ARBA00005194"/>
    </source>
</evidence>
<keyword evidence="9 12" id="KW-0511">Multifunctional enzyme</keyword>
<evidence type="ECO:0000256" key="10">
    <source>
        <dbReference type="ARBA" id="ARBA00023315"/>
    </source>
</evidence>
<feature type="domain" description="Beta-ketoacyl-[acyl-carrier-protein] synthase III N-terminal" evidence="14">
    <location>
        <begin position="116"/>
        <end position="184"/>
    </location>
</feature>
<sequence length="342" mass="36608">MRKTASMTGPIRVVVSGTGSEVPTRVMANAAFESMIDTSDEWIRTRTGIRERRFIEPGDTSATLGVRASRKAIESAGISPDEIDLIICATITPAMMSPTNACIIQAELGCRPVPAFDLAAACTGFVYALSVADAMMRSGTVRHALVVGAEVLSKALDFTDRNTCILFGDGAGAVVLSRVDDANAEASNRGLSCFQLHSDGRRGDLIQMPSSVTDQTPNAEGQLHPGQQYLWMHGREVFKFAVQRLTDILRQAMAECEARGVTLDWVVPHQVNQRIIDSALDHTGFPGERVMVNLDRYGNTSAASVPIALDELLRTGRASTGQTLLLVAFGGGLTWGSALLGL</sequence>
<evidence type="ECO:0000313" key="15">
    <source>
        <dbReference type="EMBL" id="VIP00669.1"/>
    </source>
</evidence>
<dbReference type="NCBIfam" id="TIGR00747">
    <property type="entry name" value="fabH"/>
    <property type="match status" value="1"/>
</dbReference>
<evidence type="ECO:0000256" key="8">
    <source>
        <dbReference type="ARBA" id="ARBA00023160"/>
    </source>
</evidence>
<keyword evidence="7 12" id="KW-0443">Lipid metabolism</keyword>
<keyword evidence="10 12" id="KW-0012">Acyltransferase</keyword>